<evidence type="ECO:0000313" key="4">
    <source>
        <dbReference type="Proteomes" id="UP001150941"/>
    </source>
</evidence>
<gene>
    <name evidence="3" type="ORF">N7468_006465</name>
</gene>
<feature type="domain" description="Secreted LysM effector LysM C-terminal" evidence="2">
    <location>
        <begin position="92"/>
        <end position="228"/>
    </location>
</feature>
<organism evidence="3 4">
    <name type="scientific">Penicillium chermesinum</name>
    <dbReference type="NCBI Taxonomy" id="63820"/>
    <lineage>
        <taxon>Eukaryota</taxon>
        <taxon>Fungi</taxon>
        <taxon>Dikarya</taxon>
        <taxon>Ascomycota</taxon>
        <taxon>Pezizomycotina</taxon>
        <taxon>Eurotiomycetes</taxon>
        <taxon>Eurotiomycetidae</taxon>
        <taxon>Eurotiales</taxon>
        <taxon>Aspergillaceae</taxon>
        <taxon>Penicillium</taxon>
    </lineage>
</organism>
<dbReference type="Pfam" id="PF25139">
    <property type="entry name" value="LysM14_C"/>
    <property type="match status" value="1"/>
</dbReference>
<accession>A0A9W9NSA6</accession>
<feature type="compositionally biased region" description="Low complexity" evidence="1">
    <location>
        <begin position="47"/>
        <end position="63"/>
    </location>
</feature>
<proteinExistence type="predicted"/>
<dbReference type="OrthoDB" id="73875at2759"/>
<keyword evidence="4" id="KW-1185">Reference proteome</keyword>
<evidence type="ECO:0000256" key="1">
    <source>
        <dbReference type="SAM" id="MobiDB-lite"/>
    </source>
</evidence>
<protein>
    <recommendedName>
        <fullName evidence="2">Secreted LysM effector LysM C-terminal domain-containing protein</fullName>
    </recommendedName>
</protein>
<dbReference type="Proteomes" id="UP001150941">
    <property type="component" value="Unassembled WGS sequence"/>
</dbReference>
<evidence type="ECO:0000313" key="3">
    <source>
        <dbReference type="EMBL" id="KAJ5225240.1"/>
    </source>
</evidence>
<sequence length="239" mass="25469">MPVALPHAICGPQVPGTARPKDMTTLASLNPCLSGDCKAGTKEATPHKTTTQKMTTTELTKPTTKPPPTTAAHTTVKSTPSTADPVLPTDYWHLDKYSDTKCGDQLSDAKDSGYYRIQGYKNANDVCFTLAGGNLSTDDSGLDLWCQWWPGEGADGYRNCDQSPPLEKPGSWRFTAGPSGGHCASFTDAKCTHEEQSATMGRGGTGCVKNTKAPGFGLGNKVFKSIKCGLGNYAYEDYT</sequence>
<reference evidence="3" key="1">
    <citation type="submission" date="2022-11" db="EMBL/GenBank/DDBJ databases">
        <authorList>
            <person name="Petersen C."/>
        </authorList>
    </citation>
    <scope>NUCLEOTIDE SEQUENCE</scope>
    <source>
        <strain evidence="3">IBT 19713</strain>
    </source>
</reference>
<dbReference type="InterPro" id="IPR057277">
    <property type="entry name" value="LysM_C"/>
</dbReference>
<reference evidence="3" key="2">
    <citation type="journal article" date="2023" name="IMA Fungus">
        <title>Comparative genomic study of the Penicillium genus elucidates a diverse pangenome and 15 lateral gene transfer events.</title>
        <authorList>
            <person name="Petersen C."/>
            <person name="Sorensen T."/>
            <person name="Nielsen M.R."/>
            <person name="Sondergaard T.E."/>
            <person name="Sorensen J.L."/>
            <person name="Fitzpatrick D.A."/>
            <person name="Frisvad J.C."/>
            <person name="Nielsen K.L."/>
        </authorList>
    </citation>
    <scope>NUCLEOTIDE SEQUENCE</scope>
    <source>
        <strain evidence="3">IBT 19713</strain>
    </source>
</reference>
<feature type="region of interest" description="Disordered" evidence="1">
    <location>
        <begin position="41"/>
        <end position="85"/>
    </location>
</feature>
<evidence type="ECO:0000259" key="2">
    <source>
        <dbReference type="Pfam" id="PF25139"/>
    </source>
</evidence>
<dbReference type="GeneID" id="83203064"/>
<name>A0A9W9NSA6_9EURO</name>
<dbReference type="AlphaFoldDB" id="A0A9W9NSA6"/>
<dbReference type="EMBL" id="JAPQKS010000005">
    <property type="protein sequence ID" value="KAJ5225240.1"/>
    <property type="molecule type" value="Genomic_DNA"/>
</dbReference>
<dbReference type="RefSeq" id="XP_058328651.1">
    <property type="nucleotide sequence ID" value="XM_058475761.1"/>
</dbReference>
<comment type="caution">
    <text evidence="3">The sequence shown here is derived from an EMBL/GenBank/DDBJ whole genome shotgun (WGS) entry which is preliminary data.</text>
</comment>